<dbReference type="SUPFAM" id="SSF48317">
    <property type="entry name" value="Acid phosphatase/Vanadium-dependent haloperoxidase"/>
    <property type="match status" value="1"/>
</dbReference>
<dbReference type="Gene3D" id="1.20.144.10">
    <property type="entry name" value="Phosphatidic acid phosphatase type 2/haloperoxidase"/>
    <property type="match status" value="1"/>
</dbReference>
<keyword evidence="1" id="KW-0812">Transmembrane</keyword>
<dbReference type="Proteomes" id="UP000016638">
    <property type="component" value="Unassembled WGS sequence"/>
</dbReference>
<dbReference type="AlphaFoldDB" id="U2TX87"/>
<feature type="transmembrane region" description="Helical" evidence="1">
    <location>
        <begin position="48"/>
        <end position="66"/>
    </location>
</feature>
<dbReference type="OrthoDB" id="9789113at2"/>
<accession>U2TX87</accession>
<evidence type="ECO:0000313" key="4">
    <source>
        <dbReference type="Proteomes" id="UP000016638"/>
    </source>
</evidence>
<reference evidence="3 4" key="1">
    <citation type="submission" date="2013-08" db="EMBL/GenBank/DDBJ databases">
        <authorList>
            <person name="Durkin A.S."/>
            <person name="Haft D.R."/>
            <person name="McCorrison J."/>
            <person name="Torralba M."/>
            <person name="Gillis M."/>
            <person name="Haft D.H."/>
            <person name="Methe B."/>
            <person name="Sutton G."/>
            <person name="Nelson K.E."/>
        </authorList>
    </citation>
    <scope>NUCLEOTIDE SEQUENCE [LARGE SCALE GENOMIC DNA]</scope>
    <source>
        <strain evidence="3 4">F0195</strain>
    </source>
</reference>
<dbReference type="SMART" id="SM00014">
    <property type="entry name" value="acidPPc"/>
    <property type="match status" value="1"/>
</dbReference>
<evidence type="ECO:0000256" key="1">
    <source>
        <dbReference type="SAM" id="Phobius"/>
    </source>
</evidence>
<feature type="transmembrane region" description="Helical" evidence="1">
    <location>
        <begin position="127"/>
        <end position="158"/>
    </location>
</feature>
<dbReference type="PATRIC" id="fig|1125712.3.peg.179"/>
<dbReference type="Pfam" id="PF01569">
    <property type="entry name" value="PAP2"/>
    <property type="match status" value="1"/>
</dbReference>
<protein>
    <submittedName>
        <fullName evidence="3">PAP2 family protein</fullName>
    </submittedName>
</protein>
<dbReference type="RefSeq" id="WP_021724977.1">
    <property type="nucleotide sequence ID" value="NZ_AWEZ01000006.1"/>
</dbReference>
<sequence length="183" mass="19987">MRAQASQPQRRLAWLTTSRETARQYVRWTAGLRAHPGARAALLGANRWLKVLCYVLYPLLLVLTWFGVGCETAGASFWHALLAPVVGFVLETALRAWLDAPRPYEVLAIDPLIRKKTRGKSFPSRHVFSAFVIATSWLSYSVPVGCALLAVGVMLAVVRVLGGAHFPRDVVAGALLGILIGII</sequence>
<comment type="caution">
    <text evidence="3">The sequence shown here is derived from an EMBL/GenBank/DDBJ whole genome shotgun (WGS) entry which is preliminary data.</text>
</comment>
<keyword evidence="1" id="KW-1133">Transmembrane helix</keyword>
<name>U2TX87_9ACTN</name>
<dbReference type="InterPro" id="IPR000326">
    <property type="entry name" value="PAP2/HPO"/>
</dbReference>
<dbReference type="CDD" id="cd01610">
    <property type="entry name" value="PAP2_like"/>
    <property type="match status" value="1"/>
</dbReference>
<evidence type="ECO:0000259" key="2">
    <source>
        <dbReference type="SMART" id="SM00014"/>
    </source>
</evidence>
<keyword evidence="1" id="KW-0472">Membrane</keyword>
<dbReference type="EMBL" id="AWEZ01000006">
    <property type="protein sequence ID" value="ERL10653.1"/>
    <property type="molecule type" value="Genomic_DNA"/>
</dbReference>
<dbReference type="PANTHER" id="PTHR14969">
    <property type="entry name" value="SPHINGOSINE-1-PHOSPHATE PHOSPHOHYDROLASE"/>
    <property type="match status" value="1"/>
</dbReference>
<evidence type="ECO:0000313" key="3">
    <source>
        <dbReference type="EMBL" id="ERL10653.1"/>
    </source>
</evidence>
<organism evidence="3 4">
    <name type="scientific">Olsenella profusa F0195</name>
    <dbReference type="NCBI Taxonomy" id="1125712"/>
    <lineage>
        <taxon>Bacteria</taxon>
        <taxon>Bacillati</taxon>
        <taxon>Actinomycetota</taxon>
        <taxon>Coriobacteriia</taxon>
        <taxon>Coriobacteriales</taxon>
        <taxon>Atopobiaceae</taxon>
        <taxon>Olsenella</taxon>
    </lineage>
</organism>
<dbReference type="PANTHER" id="PTHR14969:SF13">
    <property type="entry name" value="AT30094P"/>
    <property type="match status" value="1"/>
</dbReference>
<proteinExistence type="predicted"/>
<gene>
    <name evidence="3" type="ORF">HMPREF1316_1126</name>
</gene>
<feature type="domain" description="Phosphatidic acid phosphatase type 2/haloperoxidase" evidence="2">
    <location>
        <begin position="76"/>
        <end position="183"/>
    </location>
</feature>
<feature type="transmembrane region" description="Helical" evidence="1">
    <location>
        <begin position="78"/>
        <end position="98"/>
    </location>
</feature>
<dbReference type="InterPro" id="IPR036938">
    <property type="entry name" value="PAP2/HPO_sf"/>
</dbReference>
<dbReference type="STRING" id="1125712.HMPREF1316_1126"/>
<dbReference type="eggNOG" id="COG0671">
    <property type="taxonomic scope" value="Bacteria"/>
</dbReference>
<keyword evidence="4" id="KW-1185">Reference proteome</keyword>